<dbReference type="InterPro" id="IPR013762">
    <property type="entry name" value="Integrase-like_cat_sf"/>
</dbReference>
<proteinExistence type="predicted"/>
<dbReference type="GO" id="GO:0006310">
    <property type="term" value="P:DNA recombination"/>
    <property type="evidence" value="ECO:0007669"/>
    <property type="project" value="UniProtKB-KW"/>
</dbReference>
<gene>
    <name evidence="2" type="ORF">NCTC12000_02568</name>
</gene>
<sequence length="122" mass="14055">MSDFVYVLMERRSRNKTSEFVFQAESKTGYIYEPKKAVNRVVELSGVPFTLPDLRRTFATIADSLDLPAYALKRLLNHKMNNDVTAGYIMKDAERLRKPMQQVANFLLKHIEGDNSLNIMVI</sequence>
<dbReference type="EMBL" id="UGOL01000001">
    <property type="protein sequence ID" value="STX80552.1"/>
    <property type="molecule type" value="Genomic_DNA"/>
</dbReference>
<evidence type="ECO:0000313" key="3">
    <source>
        <dbReference type="Proteomes" id="UP000254631"/>
    </source>
</evidence>
<reference evidence="2 3" key="1">
    <citation type="submission" date="2018-06" db="EMBL/GenBank/DDBJ databases">
        <authorList>
            <consortium name="Pathogen Informatics"/>
            <person name="Doyle S."/>
        </authorList>
    </citation>
    <scope>NUCLEOTIDE SEQUENCE [LARGE SCALE GENOMIC DNA]</scope>
    <source>
        <strain evidence="2 3">NCTC12000</strain>
    </source>
</reference>
<organism evidence="2 3">
    <name type="scientific">Legionella pneumophila</name>
    <dbReference type="NCBI Taxonomy" id="446"/>
    <lineage>
        <taxon>Bacteria</taxon>
        <taxon>Pseudomonadati</taxon>
        <taxon>Pseudomonadota</taxon>
        <taxon>Gammaproteobacteria</taxon>
        <taxon>Legionellales</taxon>
        <taxon>Legionellaceae</taxon>
        <taxon>Legionella</taxon>
    </lineage>
</organism>
<keyword evidence="1" id="KW-0233">DNA recombination</keyword>
<dbReference type="AlphaFoldDB" id="A0A378KBF8"/>
<dbReference type="SUPFAM" id="SSF56349">
    <property type="entry name" value="DNA breaking-rejoining enzymes"/>
    <property type="match status" value="1"/>
</dbReference>
<evidence type="ECO:0000313" key="2">
    <source>
        <dbReference type="EMBL" id="STX80552.1"/>
    </source>
</evidence>
<dbReference type="OMA" id="LREPMHQ"/>
<protein>
    <submittedName>
        <fullName evidence="2">Prophage CP4-6 integrase</fullName>
    </submittedName>
</protein>
<evidence type="ECO:0000256" key="1">
    <source>
        <dbReference type="ARBA" id="ARBA00023172"/>
    </source>
</evidence>
<dbReference type="Gene3D" id="1.10.443.10">
    <property type="entry name" value="Intergrase catalytic core"/>
    <property type="match status" value="1"/>
</dbReference>
<dbReference type="InterPro" id="IPR011010">
    <property type="entry name" value="DNA_brk_join_enz"/>
</dbReference>
<dbReference type="GO" id="GO:0015074">
    <property type="term" value="P:DNA integration"/>
    <property type="evidence" value="ECO:0007669"/>
    <property type="project" value="InterPro"/>
</dbReference>
<dbReference type="Proteomes" id="UP000254631">
    <property type="component" value="Unassembled WGS sequence"/>
</dbReference>
<name>A0A378KBF8_LEGPN</name>
<accession>A0A378KBF8</accession>
<dbReference type="GO" id="GO:0003677">
    <property type="term" value="F:DNA binding"/>
    <property type="evidence" value="ECO:0007669"/>
    <property type="project" value="InterPro"/>
</dbReference>
<dbReference type="RefSeq" id="WP_011947274.1">
    <property type="nucleotide sequence ID" value="NZ_CAXYJC010000002.1"/>
</dbReference>